<evidence type="ECO:0000313" key="2">
    <source>
        <dbReference type="Proteomes" id="UP000006744"/>
    </source>
</evidence>
<dbReference type="KEGG" id="bcg:BCG9842_A0029"/>
<dbReference type="AlphaFoldDB" id="B7IZM2"/>
<organism evidence="1 2">
    <name type="scientific">Bacillus cereus (strain G9842)</name>
    <dbReference type="NCBI Taxonomy" id="405531"/>
    <lineage>
        <taxon>Bacteria</taxon>
        <taxon>Bacillati</taxon>
        <taxon>Bacillota</taxon>
        <taxon>Bacilli</taxon>
        <taxon>Bacillales</taxon>
        <taxon>Bacillaceae</taxon>
        <taxon>Bacillus</taxon>
        <taxon>Bacillus cereus group</taxon>
    </lineage>
</organism>
<reference evidence="1 2" key="1">
    <citation type="submission" date="2008-10" db="EMBL/GenBank/DDBJ databases">
        <title>Genome sequence of Bacillus cereus G9842.</title>
        <authorList>
            <person name="Dodson R.J."/>
            <person name="Durkin A.S."/>
            <person name="Rosovitz M.J."/>
            <person name="Rasko D.A."/>
            <person name="Hoffmaster A."/>
            <person name="Ravel J."/>
            <person name="Sutton G."/>
        </authorList>
    </citation>
    <scope>NUCLEOTIDE SEQUENCE [LARGE SCALE GENOMIC DNA]</scope>
    <source>
        <strain evidence="1 2">G9842</strain>
        <plasmid evidence="1 2">pG9842_140</plasmid>
    </source>
</reference>
<sequence>MEYNFFTTPFNRVSQQSKLTQIQAQSQETVETKEDICKIEKSNDPLISIIPDNPWNSFEVTQELDRLKQNKIRLNISTDNQLLSHVREFIKDENASFDHIASHNLKDFNNYLDKKVV</sequence>
<name>B7IZM2_BACC2</name>
<keyword evidence="1" id="KW-0614">Plasmid</keyword>
<gene>
    <name evidence="1" type="ordered locus">BCG9842_A0029</name>
</gene>
<dbReference type="EMBL" id="CP001188">
    <property type="protein sequence ID" value="ACK98811.1"/>
    <property type="molecule type" value="Genomic_DNA"/>
</dbReference>
<proteinExistence type="predicted"/>
<geneLocation type="plasmid" evidence="1 2">
    <name>pG9842_140</name>
</geneLocation>
<dbReference type="Proteomes" id="UP000006744">
    <property type="component" value="Plasmid pG9842_140"/>
</dbReference>
<accession>B7IZM2</accession>
<protein>
    <submittedName>
        <fullName evidence="1">Uncharacterized protein</fullName>
    </submittedName>
</protein>
<evidence type="ECO:0000313" key="1">
    <source>
        <dbReference type="EMBL" id="ACK98811.1"/>
    </source>
</evidence>
<dbReference type="HOGENOM" id="CLU_2079936_0_0_9"/>